<reference evidence="1 2" key="1">
    <citation type="submission" date="2015-09" db="EMBL/GenBank/DDBJ databases">
        <title>Genome sequencing project for genomic taxonomy and phylogenomics of Bacillus-like bacteria.</title>
        <authorList>
            <person name="Liu B."/>
            <person name="Wang J."/>
            <person name="Zhu Y."/>
            <person name="Liu G."/>
            <person name="Chen Q."/>
            <person name="Chen Z."/>
            <person name="Lan J."/>
            <person name="Che J."/>
            <person name="Ge C."/>
            <person name="Shi H."/>
            <person name="Pan Z."/>
            <person name="Liu X."/>
        </authorList>
    </citation>
    <scope>NUCLEOTIDE SEQUENCE [LARGE SCALE GENOMIC DNA]</scope>
    <source>
        <strain evidence="1 2">FJAT-18043</strain>
    </source>
</reference>
<evidence type="ECO:0000313" key="1">
    <source>
        <dbReference type="EMBL" id="KQL19786.1"/>
    </source>
</evidence>
<dbReference type="EMBL" id="LJIX01000006">
    <property type="protein sequence ID" value="KQL19786.1"/>
    <property type="molecule type" value="Genomic_DNA"/>
</dbReference>
<sequence length="91" mass="11000">METTLANIHSLSQFKNQQVIINFYEEDELVQREGLFFESLQIVDCLLQFSKEGMIVFALPFDGFMYFTQRTEFKNFYFLEKDNKRVELYFP</sequence>
<dbReference type="AlphaFoldDB" id="A0A0Q3VH57"/>
<gene>
    <name evidence="1" type="ORF">AN957_15255</name>
</gene>
<evidence type="ECO:0000313" key="2">
    <source>
        <dbReference type="Proteomes" id="UP000050996"/>
    </source>
</evidence>
<protein>
    <submittedName>
        <fullName evidence="1">Uncharacterized protein</fullName>
    </submittedName>
</protein>
<dbReference type="PATRIC" id="fig|1637975.4.peg.2943"/>
<proteinExistence type="predicted"/>
<name>A0A0Q3VH57_9BACI</name>
<organism evidence="1 2">
    <name type="scientific">Cytobacillus solani</name>
    <dbReference type="NCBI Taxonomy" id="1637975"/>
    <lineage>
        <taxon>Bacteria</taxon>
        <taxon>Bacillati</taxon>
        <taxon>Bacillota</taxon>
        <taxon>Bacilli</taxon>
        <taxon>Bacillales</taxon>
        <taxon>Bacillaceae</taxon>
        <taxon>Cytobacillus</taxon>
    </lineage>
</organism>
<comment type="caution">
    <text evidence="1">The sequence shown here is derived from an EMBL/GenBank/DDBJ whole genome shotgun (WGS) entry which is preliminary data.</text>
</comment>
<accession>A0A0Q3VH57</accession>
<dbReference type="Proteomes" id="UP000050996">
    <property type="component" value="Unassembled WGS sequence"/>
</dbReference>
<dbReference type="RefSeq" id="WP_053476313.1">
    <property type="nucleotide sequence ID" value="NZ_CP041305.1"/>
</dbReference>
<keyword evidence="2" id="KW-1185">Reference proteome</keyword>